<keyword evidence="2" id="KW-0677">Repeat</keyword>
<dbReference type="SUPFAM" id="SSF50985">
    <property type="entry name" value="RCC1/BLIP-II"/>
    <property type="match status" value="1"/>
</dbReference>
<dbReference type="PROSITE" id="PS00626">
    <property type="entry name" value="RCC1_2"/>
    <property type="match status" value="1"/>
</dbReference>
<dbReference type="Pfam" id="PF25390">
    <property type="entry name" value="WD40_RLD"/>
    <property type="match status" value="1"/>
</dbReference>
<sequence length="370" mass="40365">GANSHGQLGQGFRAEECQVAGEVDLSDCSLEPRKINKIVGGAGHTLILDDDGRVYSCGWNNKGQTGFSVDKESCTFREIGGKLKDKVVVEVACGWDCSAALTIEGTLLLWGSNCFGQLGKNPGTLRWTYEPLEVALDRKIKRVAIGLRHIALVTEDHKVLVAGSGNKGQLGLSPSKEEELFNAAYTFTEVPTLRNIQDVTCGQHHTVAITENGNLYAFGDNRHGQLGLNTESFLKTSFPIELPDVRFNTLVKTYSGWSHVIALNDGQIFSWGRNTYGQLGMAEFKEPLSWKMMQIEGLAKVNHIAVGSEHNVVLTEDGSIFCWGWNEHGNCGNGDTRDIKFPKKLPYSSTFTAVRVGSGAGHSFALIKKS</sequence>
<evidence type="ECO:0000313" key="5">
    <source>
        <dbReference type="EMBL" id="KZC10934.1"/>
    </source>
</evidence>
<evidence type="ECO:0000256" key="1">
    <source>
        <dbReference type="ARBA" id="ARBA00022658"/>
    </source>
</evidence>
<feature type="repeat" description="RCC1" evidence="3">
    <location>
        <begin position="213"/>
        <end position="266"/>
    </location>
</feature>
<feature type="domain" description="RCC1-like" evidence="4">
    <location>
        <begin position="1"/>
        <end position="365"/>
    </location>
</feature>
<accession>A0A154PHH1</accession>
<protein>
    <submittedName>
        <fullName evidence="5">Secretion-regulating guanine nucleotide exchange factor</fullName>
    </submittedName>
</protein>
<dbReference type="InterPro" id="IPR009091">
    <property type="entry name" value="RCC1/BLIP-II"/>
</dbReference>
<dbReference type="PRINTS" id="PR00633">
    <property type="entry name" value="RCCNDNSATION"/>
</dbReference>
<organism evidence="5 6">
    <name type="scientific">Dufourea novaeangliae</name>
    <name type="common">Sweat bee</name>
    <dbReference type="NCBI Taxonomy" id="178035"/>
    <lineage>
        <taxon>Eukaryota</taxon>
        <taxon>Metazoa</taxon>
        <taxon>Ecdysozoa</taxon>
        <taxon>Arthropoda</taxon>
        <taxon>Hexapoda</taxon>
        <taxon>Insecta</taxon>
        <taxon>Pterygota</taxon>
        <taxon>Neoptera</taxon>
        <taxon>Endopterygota</taxon>
        <taxon>Hymenoptera</taxon>
        <taxon>Apocrita</taxon>
        <taxon>Aculeata</taxon>
        <taxon>Apoidea</taxon>
        <taxon>Anthophila</taxon>
        <taxon>Halictidae</taxon>
        <taxon>Rophitinae</taxon>
        <taxon>Dufourea</taxon>
    </lineage>
</organism>
<evidence type="ECO:0000313" key="6">
    <source>
        <dbReference type="Proteomes" id="UP000076502"/>
    </source>
</evidence>
<feature type="repeat" description="RCC1" evidence="3">
    <location>
        <begin position="318"/>
        <end position="369"/>
    </location>
</feature>
<proteinExistence type="predicted"/>
<dbReference type="InterPro" id="IPR051553">
    <property type="entry name" value="Ran_GTPase-activating"/>
</dbReference>
<evidence type="ECO:0000256" key="2">
    <source>
        <dbReference type="ARBA" id="ARBA00022737"/>
    </source>
</evidence>
<feature type="repeat" description="RCC1" evidence="3">
    <location>
        <begin position="105"/>
        <end position="156"/>
    </location>
</feature>
<dbReference type="EMBL" id="KQ434899">
    <property type="protein sequence ID" value="KZC10934.1"/>
    <property type="molecule type" value="Genomic_DNA"/>
</dbReference>
<feature type="repeat" description="RCC1" evidence="3">
    <location>
        <begin position="157"/>
        <end position="212"/>
    </location>
</feature>
<reference evidence="5 6" key="1">
    <citation type="submission" date="2015-07" db="EMBL/GenBank/DDBJ databases">
        <title>The genome of Dufourea novaeangliae.</title>
        <authorList>
            <person name="Pan H."/>
            <person name="Kapheim K."/>
        </authorList>
    </citation>
    <scope>NUCLEOTIDE SEQUENCE [LARGE SCALE GENOMIC DNA]</scope>
    <source>
        <strain evidence="5">0120121106</strain>
        <tissue evidence="5">Whole body</tissue>
    </source>
</reference>
<dbReference type="STRING" id="178035.A0A154PHH1"/>
<dbReference type="PROSITE" id="PS50012">
    <property type="entry name" value="RCC1_3"/>
    <property type="match status" value="7"/>
</dbReference>
<evidence type="ECO:0000256" key="3">
    <source>
        <dbReference type="PROSITE-ProRule" id="PRU00235"/>
    </source>
</evidence>
<dbReference type="PANTHER" id="PTHR45982">
    <property type="entry name" value="REGULATOR OF CHROMOSOME CONDENSATION"/>
    <property type="match status" value="1"/>
</dbReference>
<name>A0A154PHH1_DUFNO</name>
<evidence type="ECO:0000259" key="4">
    <source>
        <dbReference type="Pfam" id="PF25390"/>
    </source>
</evidence>
<keyword evidence="1" id="KW-0344">Guanine-nucleotide releasing factor</keyword>
<keyword evidence="6" id="KW-1185">Reference proteome</keyword>
<dbReference type="AlphaFoldDB" id="A0A154PHH1"/>
<dbReference type="Gene3D" id="2.130.10.30">
    <property type="entry name" value="Regulator of chromosome condensation 1/beta-lactamase-inhibitor protein II"/>
    <property type="match status" value="2"/>
</dbReference>
<feature type="repeat" description="RCC1" evidence="3">
    <location>
        <begin position="52"/>
        <end position="104"/>
    </location>
</feature>
<dbReference type="InterPro" id="IPR058923">
    <property type="entry name" value="RCC1-like_dom"/>
</dbReference>
<dbReference type="InterPro" id="IPR000408">
    <property type="entry name" value="Reg_chr_condens"/>
</dbReference>
<feature type="repeat" description="RCC1" evidence="3">
    <location>
        <begin position="1"/>
        <end position="51"/>
    </location>
</feature>
<feature type="repeat" description="RCC1" evidence="3">
    <location>
        <begin position="266"/>
        <end position="317"/>
    </location>
</feature>
<dbReference type="Proteomes" id="UP000076502">
    <property type="component" value="Unassembled WGS sequence"/>
</dbReference>
<dbReference type="PANTHER" id="PTHR45982:SF1">
    <property type="entry name" value="REGULATOR OF CHROMOSOME CONDENSATION"/>
    <property type="match status" value="1"/>
</dbReference>
<gene>
    <name evidence="5" type="ORF">WN55_01634</name>
</gene>
<dbReference type="OrthoDB" id="10256179at2759"/>
<feature type="non-terminal residue" evidence="5">
    <location>
        <position position="1"/>
    </location>
</feature>